<dbReference type="SMART" id="SM00955">
    <property type="entry name" value="RNB"/>
    <property type="match status" value="1"/>
</dbReference>
<keyword evidence="3" id="KW-1185">Reference proteome</keyword>
<dbReference type="Proteomes" id="UP000020218">
    <property type="component" value="Unassembled WGS sequence"/>
</dbReference>
<dbReference type="PATRIC" id="fig|1454001.3.peg.523"/>
<dbReference type="GO" id="GO:0006402">
    <property type="term" value="P:mRNA catabolic process"/>
    <property type="evidence" value="ECO:0007669"/>
    <property type="project" value="TreeGrafter"/>
</dbReference>
<dbReference type="GO" id="GO:0008859">
    <property type="term" value="F:exoribonuclease II activity"/>
    <property type="evidence" value="ECO:0007669"/>
    <property type="project" value="UniProtKB-EC"/>
</dbReference>
<evidence type="ECO:0000313" key="2">
    <source>
        <dbReference type="EMBL" id="EXI69348.1"/>
    </source>
</evidence>
<dbReference type="GO" id="GO:0005829">
    <property type="term" value="C:cytosol"/>
    <property type="evidence" value="ECO:0007669"/>
    <property type="project" value="TreeGrafter"/>
</dbReference>
<dbReference type="PANTHER" id="PTHR23355">
    <property type="entry name" value="RIBONUCLEASE"/>
    <property type="match status" value="1"/>
</dbReference>
<dbReference type="STRING" id="1454001.AW08_00558"/>
<dbReference type="SUPFAM" id="SSF50249">
    <property type="entry name" value="Nucleic acid-binding proteins"/>
    <property type="match status" value="1"/>
</dbReference>
<dbReference type="InterPro" id="IPR012340">
    <property type="entry name" value="NA-bd_OB-fold"/>
</dbReference>
<evidence type="ECO:0000313" key="3">
    <source>
        <dbReference type="Proteomes" id="UP000020218"/>
    </source>
</evidence>
<dbReference type="AlphaFoldDB" id="A0A011MHG5"/>
<dbReference type="EMBL" id="JFAX01000002">
    <property type="protein sequence ID" value="EXI69348.1"/>
    <property type="molecule type" value="Genomic_DNA"/>
</dbReference>
<dbReference type="PANTHER" id="PTHR23355:SF9">
    <property type="entry name" value="DIS3-LIKE EXONUCLEASE 2"/>
    <property type="match status" value="1"/>
</dbReference>
<dbReference type="GO" id="GO:0003723">
    <property type="term" value="F:RNA binding"/>
    <property type="evidence" value="ECO:0007669"/>
    <property type="project" value="InterPro"/>
</dbReference>
<feature type="domain" description="RNB" evidence="1">
    <location>
        <begin position="238"/>
        <end position="516"/>
    </location>
</feature>
<name>A0A011MHG5_9PROT</name>
<reference evidence="2" key="1">
    <citation type="submission" date="2014-02" db="EMBL/GenBank/DDBJ databases">
        <title>Expanding our view of genomic diversity in Candidatus Accumulibacter clades.</title>
        <authorList>
            <person name="Skennerton C.T."/>
            <person name="Barr J.J."/>
            <person name="Slater F.R."/>
            <person name="Bond P.L."/>
            <person name="Tyson G.W."/>
        </authorList>
    </citation>
    <scope>NUCLEOTIDE SEQUENCE [LARGE SCALE GENOMIC DNA]</scope>
</reference>
<protein>
    <submittedName>
        <fullName evidence="2">Exoribonuclease 2</fullName>
        <ecNumber evidence="2">3.1.13.1</ecNumber>
    </submittedName>
</protein>
<organism evidence="2 3">
    <name type="scientific">Candidatus Accumulibacter adjunctus</name>
    <dbReference type="NCBI Taxonomy" id="1454001"/>
    <lineage>
        <taxon>Bacteria</taxon>
        <taxon>Pseudomonadati</taxon>
        <taxon>Pseudomonadota</taxon>
        <taxon>Betaproteobacteria</taxon>
        <taxon>Candidatus Accumulibacter</taxon>
    </lineage>
</organism>
<keyword evidence="2" id="KW-0378">Hydrolase</keyword>
<gene>
    <name evidence="2" type="primary">rnb</name>
    <name evidence="2" type="ORF">AW08_00558</name>
</gene>
<dbReference type="InterPro" id="IPR050180">
    <property type="entry name" value="RNR_Ribonuclease"/>
</dbReference>
<dbReference type="EC" id="3.1.13.1" evidence="2"/>
<accession>A0A011MHG5</accession>
<evidence type="ECO:0000259" key="1">
    <source>
        <dbReference type="SMART" id="SM00955"/>
    </source>
</evidence>
<dbReference type="InterPro" id="IPR001900">
    <property type="entry name" value="RNase_II/R"/>
</dbReference>
<sequence>MAAMYVLFEEEGAFRAATILTDNDSSLQVESASGKRSKIKAASVLLRYGEPAPAVLLEQAESLLPGIEADFLWECVADGEFHFADIANEYFGHTATAAEAAALLLALHAAPIYFHRKGRGRFRKAPPEILQAALAGLEKKRQQALTIERMVAQLTSFTLPPEFPPLLAQLLYKPDRSRAESKALEAACSETGLTAVHLLYRCGAIRSPYDYHLQRFLLEQFPRGTAFPAVELPSLPVELPHAAVQAFSIDDATTTEIDDAFSVQSLPGVGWRVGIHIAAPGLGIAPGSALDGIARARLSTVYMPGSKFTMLPEAVVDRYTLASGRAIPAVSLYLTVTPEMEIIGEESRLELVPVAANLRHHDIEPLFNERTLAAGLADFPFRDELLTLWQLANACEGRRGKPSATADNKDFNFRIEGDLADAEGCRVEISARRRGSPLDKLVAELMIVANSTWGALLASRGVAAIYRVQGGGKVRMSTVPQAHEGLGVKQYAWLSSPLRRYVDLLNQWQLLACLQSTTPPFAARSDALFAALRDFELTYAAYAEFQRGMERYWCLRWLRQQGIERIAATIGRENLARLDDLPLVQRLPSVPELKPGQRVLLQVESVDYLTLGLGCRYVETLSSSTEEDVVDTLPEAVD</sequence>
<dbReference type="Pfam" id="PF00773">
    <property type="entry name" value="RNB"/>
    <property type="match status" value="2"/>
</dbReference>
<proteinExistence type="predicted"/>
<comment type="caution">
    <text evidence="2">The sequence shown here is derived from an EMBL/GenBank/DDBJ whole genome shotgun (WGS) entry which is preliminary data.</text>
</comment>